<accession>A0A3M7T295</accession>
<dbReference type="Proteomes" id="UP000276133">
    <property type="component" value="Unassembled WGS sequence"/>
</dbReference>
<keyword evidence="2" id="KW-1185">Reference proteome</keyword>
<organism evidence="1 2">
    <name type="scientific">Brachionus plicatilis</name>
    <name type="common">Marine rotifer</name>
    <name type="synonym">Brachionus muelleri</name>
    <dbReference type="NCBI Taxonomy" id="10195"/>
    <lineage>
        <taxon>Eukaryota</taxon>
        <taxon>Metazoa</taxon>
        <taxon>Spiralia</taxon>
        <taxon>Gnathifera</taxon>
        <taxon>Rotifera</taxon>
        <taxon>Eurotatoria</taxon>
        <taxon>Monogononta</taxon>
        <taxon>Pseudotrocha</taxon>
        <taxon>Ploima</taxon>
        <taxon>Brachionidae</taxon>
        <taxon>Brachionus</taxon>
    </lineage>
</organism>
<proteinExistence type="predicted"/>
<dbReference type="AlphaFoldDB" id="A0A3M7T295"/>
<protein>
    <submittedName>
        <fullName evidence="1">Uncharacterized protein</fullName>
    </submittedName>
</protein>
<evidence type="ECO:0000313" key="1">
    <source>
        <dbReference type="EMBL" id="RNA42154.1"/>
    </source>
</evidence>
<name>A0A3M7T295_BRAPC</name>
<evidence type="ECO:0000313" key="2">
    <source>
        <dbReference type="Proteomes" id="UP000276133"/>
    </source>
</evidence>
<comment type="caution">
    <text evidence="1">The sequence shown here is derived from an EMBL/GenBank/DDBJ whole genome shotgun (WGS) entry which is preliminary data.</text>
</comment>
<dbReference type="EMBL" id="REGN01000409">
    <property type="protein sequence ID" value="RNA42154.1"/>
    <property type="molecule type" value="Genomic_DNA"/>
</dbReference>
<gene>
    <name evidence="1" type="ORF">BpHYR1_009284</name>
</gene>
<reference evidence="1 2" key="1">
    <citation type="journal article" date="2018" name="Sci. Rep.">
        <title>Genomic signatures of local adaptation to the degree of environmental predictability in rotifers.</title>
        <authorList>
            <person name="Franch-Gras L."/>
            <person name="Hahn C."/>
            <person name="Garcia-Roger E.M."/>
            <person name="Carmona M.J."/>
            <person name="Serra M."/>
            <person name="Gomez A."/>
        </authorList>
    </citation>
    <scope>NUCLEOTIDE SEQUENCE [LARGE SCALE GENOMIC DNA]</scope>
    <source>
        <strain evidence="1">HYR1</strain>
    </source>
</reference>
<sequence length="68" mass="8422">MEQFLKLIEISVLKIRKKLIQLSKFKILTFIIEWHFYALINPIYYSDKFEKKELIEMHEFISQWVVET</sequence>